<dbReference type="Pfam" id="PF00990">
    <property type="entry name" value="GGDEF"/>
    <property type="match status" value="1"/>
</dbReference>
<evidence type="ECO:0000313" key="3">
    <source>
        <dbReference type="Proteomes" id="UP001195963"/>
    </source>
</evidence>
<dbReference type="Gene3D" id="3.30.450.40">
    <property type="match status" value="1"/>
</dbReference>
<dbReference type="GO" id="GO:0052621">
    <property type="term" value="F:diguanylate cyclase activity"/>
    <property type="evidence" value="ECO:0007669"/>
    <property type="project" value="UniProtKB-EC"/>
</dbReference>
<comment type="caution">
    <text evidence="2">The sequence shown here is derived from an EMBL/GenBank/DDBJ whole genome shotgun (WGS) entry which is preliminary data.</text>
</comment>
<dbReference type="PANTHER" id="PTHR43102">
    <property type="entry name" value="SLR1143 PROTEIN"/>
    <property type="match status" value="1"/>
</dbReference>
<sequence length="312" mass="34770">MTESNVFHIGHQQSDQLRVKELSHYISVIEESESSLNSLVTLLAQLCDVPFAGVSVIDSDKVWIKAHYGIEANYLPREGAFCAEAIESAQPLFVVENAIKDKRFMNNPLVINNPYIRFYAAAPFHGEHGFAIGTLWVMDIKPIKITDKMALIIKCLSAYLAQALETQYKCEITQLPNKQCFQRQLQGLMNNVTNRFSVGTIHIQRLRHISNIYGPEFRDELIATIGRRFNSWAQSDQLVSHFGNGNFAFSFIGEREQQNIEALLSLLTSPITLSGITTSVTVNAGIAYTLAKEASAAALIDMAELASVEKRA</sequence>
<dbReference type="Gene3D" id="3.30.70.270">
    <property type="match status" value="1"/>
</dbReference>
<reference evidence="2 3" key="1">
    <citation type="submission" date="2021-07" db="EMBL/GenBank/DDBJ databases">
        <title>Shewanella sp. nov, isolated from SCS.</title>
        <authorList>
            <person name="Cao W.R."/>
        </authorList>
    </citation>
    <scope>NUCLEOTIDE SEQUENCE [LARGE SCALE GENOMIC DNA]</scope>
    <source>
        <strain evidence="2 3">NR704-98</strain>
    </source>
</reference>
<keyword evidence="2" id="KW-0548">Nucleotidyltransferase</keyword>
<dbReference type="EMBL" id="JAHZST010000002">
    <property type="protein sequence ID" value="MBW8182559.1"/>
    <property type="molecule type" value="Genomic_DNA"/>
</dbReference>
<evidence type="ECO:0000313" key="2">
    <source>
        <dbReference type="EMBL" id="MBW8182559.1"/>
    </source>
</evidence>
<evidence type="ECO:0000259" key="1">
    <source>
        <dbReference type="PROSITE" id="PS50887"/>
    </source>
</evidence>
<dbReference type="EC" id="2.7.7.65" evidence="2"/>
<dbReference type="InterPro" id="IPR029787">
    <property type="entry name" value="Nucleotide_cyclase"/>
</dbReference>
<accession>A0ABS7DYQ4</accession>
<dbReference type="SUPFAM" id="SSF55073">
    <property type="entry name" value="Nucleotide cyclase"/>
    <property type="match status" value="1"/>
</dbReference>
<dbReference type="PANTHER" id="PTHR43102:SF2">
    <property type="entry name" value="GAF DOMAIN-CONTAINING PROTEIN"/>
    <property type="match status" value="1"/>
</dbReference>
<dbReference type="SMART" id="SM00267">
    <property type="entry name" value="GGDEF"/>
    <property type="match status" value="1"/>
</dbReference>
<organism evidence="2 3">
    <name type="scientific">Shewanella nanhaiensis</name>
    <dbReference type="NCBI Taxonomy" id="2864872"/>
    <lineage>
        <taxon>Bacteria</taxon>
        <taxon>Pseudomonadati</taxon>
        <taxon>Pseudomonadota</taxon>
        <taxon>Gammaproteobacteria</taxon>
        <taxon>Alteromonadales</taxon>
        <taxon>Shewanellaceae</taxon>
        <taxon>Shewanella</taxon>
    </lineage>
</organism>
<protein>
    <submittedName>
        <fullName evidence="2">Diguanylate cyclase</fullName>
        <ecNumber evidence="2">2.7.7.65</ecNumber>
    </submittedName>
</protein>
<proteinExistence type="predicted"/>
<gene>
    <name evidence="2" type="ORF">K0625_02670</name>
</gene>
<name>A0ABS7DYQ4_9GAMM</name>
<dbReference type="InterPro" id="IPR029016">
    <property type="entry name" value="GAF-like_dom_sf"/>
</dbReference>
<dbReference type="SUPFAM" id="SSF55781">
    <property type="entry name" value="GAF domain-like"/>
    <property type="match status" value="1"/>
</dbReference>
<dbReference type="RefSeq" id="WP_220108255.1">
    <property type="nucleotide sequence ID" value="NZ_JAHZST010000002.1"/>
</dbReference>
<keyword evidence="2" id="KW-0808">Transferase</keyword>
<dbReference type="PROSITE" id="PS50887">
    <property type="entry name" value="GGDEF"/>
    <property type="match status" value="1"/>
</dbReference>
<feature type="domain" description="GGDEF" evidence="1">
    <location>
        <begin position="194"/>
        <end position="312"/>
    </location>
</feature>
<dbReference type="Proteomes" id="UP001195963">
    <property type="component" value="Unassembled WGS sequence"/>
</dbReference>
<dbReference type="InterPro" id="IPR000160">
    <property type="entry name" value="GGDEF_dom"/>
</dbReference>
<keyword evidence="3" id="KW-1185">Reference proteome</keyword>
<dbReference type="InterPro" id="IPR043128">
    <property type="entry name" value="Rev_trsase/Diguanyl_cyclase"/>
</dbReference>